<evidence type="ECO:0000259" key="4">
    <source>
        <dbReference type="PROSITE" id="PS50002"/>
    </source>
</evidence>
<accession>H0WIM4</accession>
<dbReference type="Pfam" id="PF26570">
    <property type="entry name" value="MYO15"/>
    <property type="match status" value="1"/>
</dbReference>
<dbReference type="AlphaFoldDB" id="H0WIM4"/>
<reference evidence="5" key="2">
    <citation type="submission" date="2025-08" db="UniProtKB">
        <authorList>
            <consortium name="Ensembl"/>
        </authorList>
    </citation>
    <scope>IDENTIFICATION</scope>
</reference>
<feature type="compositionally biased region" description="Basic and acidic residues" evidence="3">
    <location>
        <begin position="286"/>
        <end position="296"/>
    </location>
</feature>
<dbReference type="Pfam" id="PF07653">
    <property type="entry name" value="SH3_2"/>
    <property type="match status" value="1"/>
</dbReference>
<feature type="compositionally biased region" description="Basic and acidic residues" evidence="3">
    <location>
        <begin position="384"/>
        <end position="395"/>
    </location>
</feature>
<keyword evidence="1 2" id="KW-0728">SH3 domain</keyword>
<sequence>EECYSAEVESWTTGEQLAGWILQSKGLEAPPRGWSMSLHSRDTWQDLAGCDFVLDLIGQTEDLGDPAGPCSYPISPLGSAEAIPPAPTVQAPSLPPGPPPGPAPTLPSRSHTGKTSKAGSLDGFLEHLFEPVLSPGLRDLEQGWDLSGRMKGGGAMGPMQQGYPMVYPGMMQMPGYQPAMMPAPIPMMPAMGAGPAMPTMVVPPQPQPQPLLPSLDARQLAVQQQNFINQQALILAQQMTTQAMTLSLEQQTQQRQRQHQQQAEALRAASQTPPIAITPKPKKPPAPREEPERELESGGTYLREGISEEAEDRSLHPRSFQQKRDYFQKMGQQQIKVKALKPPAKVQIPQREEQEEQEEEPRTGAAAGVVLSPPPPPAVKKRSKQGETKAAKEAEAEPAGEAGSGHDQERTQGRALMVQSLVHTSQRPEPSKEIRNIIRMYQSRPGPVPVPVQPSRRPLKTFPKKNDPKDEALAKLGIHGAHSSPSTMSPSPGKSPPPTVAPRPKALPQPGPSSSIKEKQGPLQDLFGKNMPTTRAPQPPPAPPLSLPEDPGAPSAEPRGLMEPMGDQSTSTQLLVPSASVSFSYTSAPWKLFLRKEVFYPRENFSHPYCLQLLCEQILRDTFAESCIRISQDERRKMKDLLRDLEVGLDSLATAEDNVKKRIVVAARDKWANYFSRIFPALGESGSDVQLLGVSHRGLRLLKVSHGPSFHPDQLKTLCSYSFSEVLGVKCPGGSTLELSLKNEQLILHSARATAIKTMVELFLNELKKDSGYVIALRSYITDDCSLLSFHRGDLIKLLPVATLEPGWQFGSAGGRSGLFPTDMVQPAAAPDFSFSSEQRSQHKSHLQLGEPGLAQWDRALE</sequence>
<protein>
    <recommendedName>
        <fullName evidence="4">SH3 domain-containing protein</fullName>
    </recommendedName>
</protein>
<dbReference type="FunCoup" id="H0WIM4">
    <property type="interactions" value="1"/>
</dbReference>
<proteinExistence type="predicted"/>
<feature type="region of interest" description="Disordered" evidence="3">
    <location>
        <begin position="329"/>
        <end position="572"/>
    </location>
</feature>
<dbReference type="Proteomes" id="UP000005225">
    <property type="component" value="Unassembled WGS sequence"/>
</dbReference>
<feature type="compositionally biased region" description="Pro residues" evidence="3">
    <location>
        <begin position="93"/>
        <end position="105"/>
    </location>
</feature>
<dbReference type="CDD" id="cd12068">
    <property type="entry name" value="SH3_MYO15B"/>
    <property type="match status" value="1"/>
</dbReference>
<dbReference type="HOGENOM" id="CLU_000192_14_5_1"/>
<dbReference type="eggNOG" id="KOG4229">
    <property type="taxonomic scope" value="Eukaryota"/>
</dbReference>
<dbReference type="InterPro" id="IPR051567">
    <property type="entry name" value="Unconventional_Myosin_ATPase"/>
</dbReference>
<feature type="region of interest" description="Disordered" evidence="3">
    <location>
        <begin position="74"/>
        <end position="119"/>
    </location>
</feature>
<dbReference type="InterPro" id="IPR001452">
    <property type="entry name" value="SH3_domain"/>
</dbReference>
<name>H0WIM4_OTOGA</name>
<evidence type="ECO:0000313" key="5">
    <source>
        <dbReference type="Ensembl" id="ENSOGAP00000001293.2"/>
    </source>
</evidence>
<dbReference type="PANTHER" id="PTHR22692">
    <property type="entry name" value="MYOSIN VII, XV"/>
    <property type="match status" value="1"/>
</dbReference>
<dbReference type="InterPro" id="IPR011993">
    <property type="entry name" value="PH-like_dom_sf"/>
</dbReference>
<feature type="compositionally biased region" description="Polar residues" evidence="3">
    <location>
        <begin position="109"/>
        <end position="118"/>
    </location>
</feature>
<dbReference type="OMA" id="DRHKTHK"/>
<dbReference type="SMART" id="SM00326">
    <property type="entry name" value="SH3"/>
    <property type="match status" value="1"/>
</dbReference>
<dbReference type="InParanoid" id="H0WIM4"/>
<feature type="compositionally biased region" description="Low complexity" evidence="3">
    <location>
        <begin position="250"/>
        <end position="262"/>
    </location>
</feature>
<reference evidence="6" key="1">
    <citation type="submission" date="2011-03" db="EMBL/GenBank/DDBJ databases">
        <title>Version 3 of the genome sequence of Otolemur garnettii (Bushbaby).</title>
        <authorList>
            <consortium name="The Broad Institute Genome Sequencing Platform"/>
            <person name="Di Palma F."/>
            <person name="Johnson J."/>
            <person name="Lander E.S."/>
            <person name="Lindblad-Toh K."/>
            <person name="Jaffe D.B."/>
            <person name="Gnerre S."/>
            <person name="MacCallum I."/>
            <person name="Przybylski D."/>
            <person name="Ribeiro F.J."/>
            <person name="Burton J.N."/>
            <person name="Walker B.J."/>
            <person name="Sharpe T."/>
            <person name="Hall G."/>
        </authorList>
    </citation>
    <scope>NUCLEOTIDE SEQUENCE [LARGE SCALE GENOMIC DNA]</scope>
</reference>
<reference evidence="5" key="3">
    <citation type="submission" date="2025-09" db="UniProtKB">
        <authorList>
            <consortium name="Ensembl"/>
        </authorList>
    </citation>
    <scope>IDENTIFICATION</scope>
</reference>
<dbReference type="InterPro" id="IPR059004">
    <property type="entry name" value="MYO15"/>
</dbReference>
<evidence type="ECO:0000256" key="1">
    <source>
        <dbReference type="ARBA" id="ARBA00022443"/>
    </source>
</evidence>
<dbReference type="InterPro" id="IPR036028">
    <property type="entry name" value="SH3-like_dom_sf"/>
</dbReference>
<feature type="compositionally biased region" description="Basic and acidic residues" evidence="3">
    <location>
        <begin position="464"/>
        <end position="473"/>
    </location>
</feature>
<feature type="compositionally biased region" description="Pro residues" evidence="3">
    <location>
        <begin position="493"/>
        <end position="511"/>
    </location>
</feature>
<dbReference type="SUPFAM" id="SSF50044">
    <property type="entry name" value="SH3-domain"/>
    <property type="match status" value="1"/>
</dbReference>
<dbReference type="Ensembl" id="ENSOGAT00000001453.2">
    <property type="protein sequence ID" value="ENSOGAP00000001293.2"/>
    <property type="gene ID" value="ENSOGAG00000001451.2"/>
</dbReference>
<dbReference type="PANTHER" id="PTHR22692:SF16">
    <property type="entry name" value="MYOSIN XVB"/>
    <property type="match status" value="1"/>
</dbReference>
<evidence type="ECO:0000256" key="2">
    <source>
        <dbReference type="PROSITE-ProRule" id="PRU00192"/>
    </source>
</evidence>
<dbReference type="EMBL" id="AAQR03041500">
    <property type="status" value="NOT_ANNOTATED_CDS"/>
    <property type="molecule type" value="Genomic_DNA"/>
</dbReference>
<dbReference type="Gene3D" id="2.30.30.40">
    <property type="entry name" value="SH3 Domains"/>
    <property type="match status" value="1"/>
</dbReference>
<dbReference type="InterPro" id="IPR035489">
    <property type="entry name" value="MYO15B_SH3"/>
</dbReference>
<keyword evidence="6" id="KW-1185">Reference proteome</keyword>
<dbReference type="Gene3D" id="2.30.29.30">
    <property type="entry name" value="Pleckstrin-homology domain (PH domain)/Phosphotyrosine-binding domain (PTB)"/>
    <property type="match status" value="1"/>
</dbReference>
<organism evidence="5 6">
    <name type="scientific">Otolemur garnettii</name>
    <name type="common">Small-eared galago</name>
    <name type="synonym">Garnett's greater bushbaby</name>
    <dbReference type="NCBI Taxonomy" id="30611"/>
    <lineage>
        <taxon>Eukaryota</taxon>
        <taxon>Metazoa</taxon>
        <taxon>Chordata</taxon>
        <taxon>Craniata</taxon>
        <taxon>Vertebrata</taxon>
        <taxon>Euteleostomi</taxon>
        <taxon>Mammalia</taxon>
        <taxon>Eutheria</taxon>
        <taxon>Euarchontoglires</taxon>
        <taxon>Primates</taxon>
        <taxon>Strepsirrhini</taxon>
        <taxon>Lorisiformes</taxon>
        <taxon>Galagidae</taxon>
        <taxon>Otolemur</taxon>
    </lineage>
</organism>
<dbReference type="PROSITE" id="PS50002">
    <property type="entry name" value="SH3"/>
    <property type="match status" value="1"/>
</dbReference>
<dbReference type="STRING" id="30611.ENSOGAP00000001293"/>
<evidence type="ECO:0000256" key="3">
    <source>
        <dbReference type="SAM" id="MobiDB-lite"/>
    </source>
</evidence>
<dbReference type="GeneTree" id="ENSGT00930000151032"/>
<evidence type="ECO:0000313" key="6">
    <source>
        <dbReference type="Proteomes" id="UP000005225"/>
    </source>
</evidence>
<feature type="compositionally biased region" description="Polar residues" evidence="3">
    <location>
        <begin position="483"/>
        <end position="492"/>
    </location>
</feature>
<feature type="domain" description="SH3" evidence="4">
    <location>
        <begin position="769"/>
        <end position="830"/>
    </location>
</feature>
<feature type="compositionally biased region" description="Pro residues" evidence="3">
    <location>
        <begin position="537"/>
        <end position="546"/>
    </location>
</feature>
<feature type="region of interest" description="Disordered" evidence="3">
    <location>
        <begin position="250"/>
        <end position="300"/>
    </location>
</feature>